<evidence type="ECO:0000259" key="9">
    <source>
        <dbReference type="Pfam" id="PF20259"/>
    </source>
</evidence>
<dbReference type="CDD" id="cd01998">
    <property type="entry name" value="MnmA_TRMU-like"/>
    <property type="match status" value="1"/>
</dbReference>
<keyword evidence="6" id="KW-0694">RNA-binding</keyword>
<reference evidence="10" key="1">
    <citation type="submission" date="2018-05" db="EMBL/GenBank/DDBJ databases">
        <authorList>
            <person name="Lanie J.A."/>
            <person name="Ng W.-L."/>
            <person name="Kazmierczak K.M."/>
            <person name="Andrzejewski T.M."/>
            <person name="Davidsen T.M."/>
            <person name="Wayne K.J."/>
            <person name="Tettelin H."/>
            <person name="Glass J.I."/>
            <person name="Rusch D."/>
            <person name="Podicherti R."/>
            <person name="Tsui H.-C.T."/>
            <person name="Winkler M.E."/>
        </authorList>
    </citation>
    <scope>NUCLEOTIDE SEQUENCE</scope>
</reference>
<dbReference type="PANTHER" id="PTHR11933">
    <property type="entry name" value="TRNA 5-METHYLAMINOMETHYL-2-THIOURIDYLATE -METHYLTRANSFERASE"/>
    <property type="match status" value="1"/>
</dbReference>
<accession>A0A381VGZ6</accession>
<evidence type="ECO:0000259" key="8">
    <source>
        <dbReference type="Pfam" id="PF20258"/>
    </source>
</evidence>
<evidence type="ECO:0000256" key="6">
    <source>
        <dbReference type="ARBA" id="ARBA00022884"/>
    </source>
</evidence>
<name>A0A381VGZ6_9ZZZZ</name>
<feature type="domain" description="tRNA-specific 2-thiouridylase MnmA-like central" evidence="9">
    <location>
        <begin position="212"/>
        <end position="275"/>
    </location>
</feature>
<keyword evidence="7" id="KW-1015">Disulfide bond</keyword>
<dbReference type="Pfam" id="PF20259">
    <property type="entry name" value="tRNA_Me_trans_M"/>
    <property type="match status" value="1"/>
</dbReference>
<gene>
    <name evidence="10" type="ORF">METZ01_LOCUS92396</name>
</gene>
<dbReference type="Gene3D" id="3.40.50.620">
    <property type="entry name" value="HUPs"/>
    <property type="match status" value="1"/>
</dbReference>
<dbReference type="InterPro" id="IPR046884">
    <property type="entry name" value="MnmA-like_central"/>
</dbReference>
<dbReference type="HAMAP" id="MF_00144">
    <property type="entry name" value="tRNA_thiouridyl_MnmA"/>
    <property type="match status" value="1"/>
</dbReference>
<dbReference type="InterPro" id="IPR014729">
    <property type="entry name" value="Rossmann-like_a/b/a_fold"/>
</dbReference>
<dbReference type="GO" id="GO:0005524">
    <property type="term" value="F:ATP binding"/>
    <property type="evidence" value="ECO:0007669"/>
    <property type="project" value="UniProtKB-KW"/>
</dbReference>
<feature type="domain" description="tRNA-specific 2-thiouridylase MnmA-like C-terminal" evidence="8">
    <location>
        <begin position="284"/>
        <end position="357"/>
    </location>
</feature>
<evidence type="ECO:0000256" key="5">
    <source>
        <dbReference type="ARBA" id="ARBA00022840"/>
    </source>
</evidence>
<evidence type="ECO:0000313" key="10">
    <source>
        <dbReference type="EMBL" id="SVA39542.1"/>
    </source>
</evidence>
<sequence>MNKKRVIVAMSGGVDSSVAALLLKNQGYDVIGMTLRLWSSDEDSEVGEVHNKRCCSVEDVEDARNVCDVLGIPHYFVNFEKEFQEHVVNYFVREYDSGRTPHPCLACNDKIKFDFLLRRAMFLEADYIATGHYARLDRSSSGVKLLRGVDSGKDQSYVLFTLNQPELQKLLFPVGEYTKKEIRSLALEGSLPVADKPDSQEICFIPSGNYREFLQERIKARPGSFVDTSVKVLGDHPGIQFFTVGQRRRLGLKNNGLEPKFVLKIDNQTNEITLGEESELYRKRFSFKNLSLTHESYRSEVIDIFARIRYKAEESQATAFFNEDSGIVEFKDPQRAITPGQPVVFYKGEELLGGGIIENVLDDGPSLKQSKMLTTV</sequence>
<evidence type="ECO:0000256" key="2">
    <source>
        <dbReference type="ARBA" id="ARBA00022679"/>
    </source>
</evidence>
<dbReference type="Pfam" id="PF20258">
    <property type="entry name" value="tRNA_Me_trans_C"/>
    <property type="match status" value="1"/>
</dbReference>
<evidence type="ECO:0000256" key="4">
    <source>
        <dbReference type="ARBA" id="ARBA00022741"/>
    </source>
</evidence>
<protein>
    <submittedName>
        <fullName evidence="10">Uncharacterized protein</fullName>
    </submittedName>
</protein>
<evidence type="ECO:0000256" key="7">
    <source>
        <dbReference type="ARBA" id="ARBA00023157"/>
    </source>
</evidence>
<dbReference type="InterPro" id="IPR046885">
    <property type="entry name" value="MnmA-like_C"/>
</dbReference>
<dbReference type="GO" id="GO:0002143">
    <property type="term" value="P:tRNA wobble position uridine thiolation"/>
    <property type="evidence" value="ECO:0007669"/>
    <property type="project" value="TreeGrafter"/>
</dbReference>
<evidence type="ECO:0000256" key="3">
    <source>
        <dbReference type="ARBA" id="ARBA00022694"/>
    </source>
</evidence>
<keyword evidence="3" id="KW-0819">tRNA processing</keyword>
<keyword evidence="5" id="KW-0067">ATP-binding</keyword>
<dbReference type="PANTHER" id="PTHR11933:SF5">
    <property type="entry name" value="MITOCHONDRIAL TRNA-SPECIFIC 2-THIOURIDYLASE 1"/>
    <property type="match status" value="1"/>
</dbReference>
<dbReference type="AlphaFoldDB" id="A0A381VGZ6"/>
<dbReference type="FunFam" id="3.40.50.620:FF:000115">
    <property type="entry name" value="tRNA-specific 2-thiouridylase MnmA"/>
    <property type="match status" value="1"/>
</dbReference>
<dbReference type="Gene3D" id="2.30.30.280">
    <property type="entry name" value="Adenine nucleotide alpha hydrolases-like domains"/>
    <property type="match status" value="1"/>
</dbReference>
<keyword evidence="4" id="KW-0547">Nucleotide-binding</keyword>
<dbReference type="EMBL" id="UINC01008797">
    <property type="protein sequence ID" value="SVA39542.1"/>
    <property type="molecule type" value="Genomic_DNA"/>
</dbReference>
<dbReference type="InterPro" id="IPR004506">
    <property type="entry name" value="MnmA-like"/>
</dbReference>
<dbReference type="GO" id="GO:0016783">
    <property type="term" value="F:sulfurtransferase activity"/>
    <property type="evidence" value="ECO:0007669"/>
    <property type="project" value="InterPro"/>
</dbReference>
<proteinExistence type="inferred from homology"/>
<dbReference type="SUPFAM" id="SSF52402">
    <property type="entry name" value="Adenine nucleotide alpha hydrolases-like"/>
    <property type="match status" value="1"/>
</dbReference>
<evidence type="ECO:0000256" key="1">
    <source>
        <dbReference type="ARBA" id="ARBA00022555"/>
    </source>
</evidence>
<dbReference type="NCBIfam" id="NF001138">
    <property type="entry name" value="PRK00143.1"/>
    <property type="match status" value="1"/>
</dbReference>
<dbReference type="Gene3D" id="2.40.30.10">
    <property type="entry name" value="Translation factors"/>
    <property type="match status" value="1"/>
</dbReference>
<keyword evidence="2" id="KW-0808">Transferase</keyword>
<dbReference type="GO" id="GO:0000049">
    <property type="term" value="F:tRNA binding"/>
    <property type="evidence" value="ECO:0007669"/>
    <property type="project" value="UniProtKB-KW"/>
</dbReference>
<dbReference type="InterPro" id="IPR023382">
    <property type="entry name" value="MnmA-like_central_sf"/>
</dbReference>
<dbReference type="Pfam" id="PF03054">
    <property type="entry name" value="tRNA_Me_trans"/>
    <property type="match status" value="1"/>
</dbReference>
<dbReference type="NCBIfam" id="TIGR00420">
    <property type="entry name" value="trmU"/>
    <property type="match status" value="1"/>
</dbReference>
<keyword evidence="1" id="KW-0820">tRNA-binding</keyword>
<organism evidence="10">
    <name type="scientific">marine metagenome</name>
    <dbReference type="NCBI Taxonomy" id="408172"/>
    <lineage>
        <taxon>unclassified sequences</taxon>
        <taxon>metagenomes</taxon>
        <taxon>ecological metagenomes</taxon>
    </lineage>
</organism>